<evidence type="ECO:0000313" key="1">
    <source>
        <dbReference type="EMBL" id="MFL9878512.1"/>
    </source>
</evidence>
<proteinExistence type="predicted"/>
<sequence length="42" mass="4526">MKKLIKLAIAGVLVATTLSACIVVPVGPPHGGYYRHDPYYGR</sequence>
<dbReference type="PROSITE" id="PS51257">
    <property type="entry name" value="PROKAR_LIPOPROTEIN"/>
    <property type="match status" value="1"/>
</dbReference>
<dbReference type="RefSeq" id="WP_007876107.1">
    <property type="nucleotide sequence ID" value="NZ_JAQQFR010000005.1"/>
</dbReference>
<comment type="caution">
    <text evidence="1">The sequence shown here is derived from an EMBL/GenBank/DDBJ whole genome shotgun (WGS) entry which is preliminary data.</text>
</comment>
<reference evidence="1 2" key="1">
    <citation type="journal article" date="2024" name="Chem. Sci.">
        <title>Discovery of megapolipeptins by genome mining of a Burkholderiales bacteria collection.</title>
        <authorList>
            <person name="Paulo B.S."/>
            <person name="Recchia M.J.J."/>
            <person name="Lee S."/>
            <person name="Fergusson C.H."/>
            <person name="Romanowski S.B."/>
            <person name="Hernandez A."/>
            <person name="Krull N."/>
            <person name="Liu D.Y."/>
            <person name="Cavanagh H."/>
            <person name="Bos A."/>
            <person name="Gray C.A."/>
            <person name="Murphy B.T."/>
            <person name="Linington R.G."/>
            <person name="Eustaquio A.S."/>
        </authorList>
    </citation>
    <scope>NUCLEOTIDE SEQUENCE [LARGE SCALE GENOMIC DNA]</scope>
    <source>
        <strain evidence="1 2">RL21-008-BIB-B</strain>
    </source>
</reference>
<name>A0ABW8Z641_9BURK</name>
<dbReference type="Proteomes" id="UP001629214">
    <property type="component" value="Unassembled WGS sequence"/>
</dbReference>
<keyword evidence="2" id="KW-1185">Reference proteome</keyword>
<dbReference type="EMBL" id="JAQQFR010000005">
    <property type="protein sequence ID" value="MFL9878512.1"/>
    <property type="molecule type" value="Genomic_DNA"/>
</dbReference>
<accession>A0ABW8Z641</accession>
<evidence type="ECO:0008006" key="3">
    <source>
        <dbReference type="Google" id="ProtNLM"/>
    </source>
</evidence>
<gene>
    <name evidence="1" type="ORF">PQR63_08970</name>
</gene>
<protein>
    <recommendedName>
        <fullName evidence="3">Lipoprotein</fullName>
    </recommendedName>
</protein>
<organism evidence="1 2">
    <name type="scientific">Herbaspirillum rhizosphaerae</name>
    <dbReference type="NCBI Taxonomy" id="346179"/>
    <lineage>
        <taxon>Bacteria</taxon>
        <taxon>Pseudomonadati</taxon>
        <taxon>Pseudomonadota</taxon>
        <taxon>Betaproteobacteria</taxon>
        <taxon>Burkholderiales</taxon>
        <taxon>Oxalobacteraceae</taxon>
        <taxon>Herbaspirillum</taxon>
    </lineage>
</organism>
<evidence type="ECO:0000313" key="2">
    <source>
        <dbReference type="Proteomes" id="UP001629214"/>
    </source>
</evidence>